<gene>
    <name evidence="2" type="ORF">SNAT2548_LOCUS32298</name>
</gene>
<organism evidence="2 3">
    <name type="scientific">Symbiodinium natans</name>
    <dbReference type="NCBI Taxonomy" id="878477"/>
    <lineage>
        <taxon>Eukaryota</taxon>
        <taxon>Sar</taxon>
        <taxon>Alveolata</taxon>
        <taxon>Dinophyceae</taxon>
        <taxon>Suessiales</taxon>
        <taxon>Symbiodiniaceae</taxon>
        <taxon>Symbiodinium</taxon>
    </lineage>
</organism>
<evidence type="ECO:0000256" key="1">
    <source>
        <dbReference type="SAM" id="MobiDB-lite"/>
    </source>
</evidence>
<feature type="region of interest" description="Disordered" evidence="1">
    <location>
        <begin position="16"/>
        <end position="38"/>
    </location>
</feature>
<sequence length="172" mass="18808">MAAHLRQKKRLSFQRPRLGDVQSLSHSPPPGVRSLLSPGDNDEAAACCCEASASLLLFKLARQSPAADTMVSPELLRTHGKQLGPLEDDVGRSAECHGHSDEFRLPLLISLRWALASLRTCAGRRGSAFNVHISTTFSHSRIHLLRLSIPPSLLPTTTQWCRPINSELMANA</sequence>
<evidence type="ECO:0000313" key="2">
    <source>
        <dbReference type="EMBL" id="CAE7568557.1"/>
    </source>
</evidence>
<protein>
    <submittedName>
        <fullName evidence="2">Uncharacterized protein</fullName>
    </submittedName>
</protein>
<comment type="caution">
    <text evidence="2">The sequence shown here is derived from an EMBL/GenBank/DDBJ whole genome shotgun (WGS) entry which is preliminary data.</text>
</comment>
<dbReference type="Proteomes" id="UP000604046">
    <property type="component" value="Unassembled WGS sequence"/>
</dbReference>
<name>A0A812UAN6_9DINO</name>
<evidence type="ECO:0000313" key="3">
    <source>
        <dbReference type="Proteomes" id="UP000604046"/>
    </source>
</evidence>
<proteinExistence type="predicted"/>
<accession>A0A812UAN6</accession>
<dbReference type="AlphaFoldDB" id="A0A812UAN6"/>
<dbReference type="EMBL" id="CAJNDS010002703">
    <property type="protein sequence ID" value="CAE7568557.1"/>
    <property type="molecule type" value="Genomic_DNA"/>
</dbReference>
<keyword evidence="3" id="KW-1185">Reference proteome</keyword>
<reference evidence="2" key="1">
    <citation type="submission" date="2021-02" db="EMBL/GenBank/DDBJ databases">
        <authorList>
            <person name="Dougan E. K."/>
            <person name="Rhodes N."/>
            <person name="Thang M."/>
            <person name="Chan C."/>
        </authorList>
    </citation>
    <scope>NUCLEOTIDE SEQUENCE</scope>
</reference>